<sequence length="109" mass="12198">MKSPIYLLTALLPLTLALPSAEEADVDSEDIDVHLAARKSCKSSKQINYYQWPVVQTGSYQAQTNVDYRCKWRNGDWYKTGKGWWVSGSNVPSGCKDSVLTAKIIVRSV</sequence>
<dbReference type="EMBL" id="KZ824937">
    <property type="protein sequence ID" value="RAH73971.1"/>
    <property type="molecule type" value="Genomic_DNA"/>
</dbReference>
<proteinExistence type="predicted"/>
<accession>A0ACD1HKC8</accession>
<gene>
    <name evidence="1" type="ORF">BO66DRAFT_398360</name>
</gene>
<keyword evidence="2" id="KW-1185">Reference proteome</keyword>
<protein>
    <submittedName>
        <fullName evidence="1">Uncharacterized protein</fullName>
    </submittedName>
</protein>
<organism evidence="1 2">
    <name type="scientific">Aspergillus aculeatinus CBS 121060</name>
    <dbReference type="NCBI Taxonomy" id="1448322"/>
    <lineage>
        <taxon>Eukaryota</taxon>
        <taxon>Fungi</taxon>
        <taxon>Dikarya</taxon>
        <taxon>Ascomycota</taxon>
        <taxon>Pezizomycotina</taxon>
        <taxon>Eurotiomycetes</taxon>
        <taxon>Eurotiomycetidae</taxon>
        <taxon>Eurotiales</taxon>
        <taxon>Aspergillaceae</taxon>
        <taxon>Aspergillus</taxon>
        <taxon>Aspergillus subgen. Circumdati</taxon>
    </lineage>
</organism>
<dbReference type="Proteomes" id="UP000249661">
    <property type="component" value="Unassembled WGS sequence"/>
</dbReference>
<name>A0ACD1HKC8_9EURO</name>
<evidence type="ECO:0000313" key="1">
    <source>
        <dbReference type="EMBL" id="RAH73971.1"/>
    </source>
</evidence>
<reference evidence="1" key="1">
    <citation type="submission" date="2018-02" db="EMBL/GenBank/DDBJ databases">
        <title>The genomes of Aspergillus section Nigri reveals drivers in fungal speciation.</title>
        <authorList>
            <consortium name="DOE Joint Genome Institute"/>
            <person name="Vesth T.C."/>
            <person name="Nybo J."/>
            <person name="Theobald S."/>
            <person name="Brandl J."/>
            <person name="Frisvad J.C."/>
            <person name="Nielsen K.F."/>
            <person name="Lyhne E.K."/>
            <person name="Kogle M.E."/>
            <person name="Kuo A."/>
            <person name="Riley R."/>
            <person name="Clum A."/>
            <person name="Nolan M."/>
            <person name="Lipzen A."/>
            <person name="Salamov A."/>
            <person name="Henrissat B."/>
            <person name="Wiebenga A."/>
            <person name="De vries R.P."/>
            <person name="Grigoriev I.V."/>
            <person name="Mortensen U.H."/>
            <person name="Andersen M.R."/>
            <person name="Baker S.E."/>
        </authorList>
    </citation>
    <scope>NUCLEOTIDE SEQUENCE</scope>
    <source>
        <strain evidence="1">CBS 121060</strain>
    </source>
</reference>
<evidence type="ECO:0000313" key="2">
    <source>
        <dbReference type="Proteomes" id="UP000249661"/>
    </source>
</evidence>